<dbReference type="Proteomes" id="UP000283895">
    <property type="component" value="Unassembled WGS sequence"/>
</dbReference>
<dbReference type="CDD" id="cd05227">
    <property type="entry name" value="AR_SDR_e"/>
    <property type="match status" value="1"/>
</dbReference>
<dbReference type="InterPro" id="IPR036291">
    <property type="entry name" value="NAD(P)-bd_dom_sf"/>
</dbReference>
<evidence type="ECO:0000313" key="5">
    <source>
        <dbReference type="Proteomes" id="UP000283895"/>
    </source>
</evidence>
<dbReference type="Pfam" id="PF01370">
    <property type="entry name" value="Epimerase"/>
    <property type="match status" value="1"/>
</dbReference>
<feature type="domain" description="NAD-dependent epimerase/dehydratase" evidence="3">
    <location>
        <begin position="4"/>
        <end position="264"/>
    </location>
</feature>
<organism evidence="4 5">
    <name type="scientific">Cytospora schulzeri</name>
    <dbReference type="NCBI Taxonomy" id="448051"/>
    <lineage>
        <taxon>Eukaryota</taxon>
        <taxon>Fungi</taxon>
        <taxon>Dikarya</taxon>
        <taxon>Ascomycota</taxon>
        <taxon>Pezizomycotina</taxon>
        <taxon>Sordariomycetes</taxon>
        <taxon>Sordariomycetidae</taxon>
        <taxon>Diaporthales</taxon>
        <taxon>Cytosporaceae</taxon>
        <taxon>Cytospora</taxon>
    </lineage>
</organism>
<dbReference type="AlphaFoldDB" id="A0A423W2Y7"/>
<gene>
    <name evidence="4" type="ORF">VMCG_07421</name>
</gene>
<proteinExistence type="inferred from homology"/>
<dbReference type="EMBL" id="LKEA01000028">
    <property type="protein sequence ID" value="ROV97684.1"/>
    <property type="molecule type" value="Genomic_DNA"/>
</dbReference>
<evidence type="ECO:0000256" key="2">
    <source>
        <dbReference type="ARBA" id="ARBA00023445"/>
    </source>
</evidence>
<dbReference type="PANTHER" id="PTHR10366">
    <property type="entry name" value="NAD DEPENDENT EPIMERASE/DEHYDRATASE"/>
    <property type="match status" value="1"/>
</dbReference>
<dbReference type="OrthoDB" id="2735536at2759"/>
<name>A0A423W2Y7_9PEZI</name>
<evidence type="ECO:0000313" key="4">
    <source>
        <dbReference type="EMBL" id="ROV97684.1"/>
    </source>
</evidence>
<dbReference type="InterPro" id="IPR050425">
    <property type="entry name" value="NAD(P)_dehydrat-like"/>
</dbReference>
<accession>A0A423W2Y7</accession>
<dbReference type="STRING" id="356882.A0A423W2Y7"/>
<dbReference type="GO" id="GO:0016616">
    <property type="term" value="F:oxidoreductase activity, acting on the CH-OH group of donors, NAD or NADP as acceptor"/>
    <property type="evidence" value="ECO:0007669"/>
    <property type="project" value="TreeGrafter"/>
</dbReference>
<dbReference type="SUPFAM" id="SSF51735">
    <property type="entry name" value="NAD(P)-binding Rossmann-fold domains"/>
    <property type="match status" value="1"/>
</dbReference>
<dbReference type="PANTHER" id="PTHR10366:SF564">
    <property type="entry name" value="STEROL-4-ALPHA-CARBOXYLATE 3-DEHYDROGENASE, DECARBOXYLATING"/>
    <property type="match status" value="1"/>
</dbReference>
<keyword evidence="5" id="KW-1185">Reference proteome</keyword>
<dbReference type="Gene3D" id="3.40.50.720">
    <property type="entry name" value="NAD(P)-binding Rossmann-like Domain"/>
    <property type="match status" value="1"/>
</dbReference>
<keyword evidence="1" id="KW-0560">Oxidoreductase</keyword>
<dbReference type="InterPro" id="IPR001509">
    <property type="entry name" value="Epimerase_deHydtase"/>
</dbReference>
<sequence>MTRVLLTGGSGFIAAHVLEQLLERGHSVVTTVRSQDKAQKIHDAHSSLGKDRLETVIVPDIAKPDAFDEVVKTPGLEVVLHTASPFHFNVTDPQKDLIDPAVIGTTGILRAIAKSAPGVKRVVVTSSFAAIIDAAKSKDPNTTFTEKSWNPVTIDDIHKDASTAYRASKKLAEEAAWKFVNDKSNGVKFDLVTVNPPLVFGPVVHHLANLSSINTSNARLVALVQGKWKEGDSIPETGVFNWVDVRDVAKSHILAFEKPEAGGHRLFTTAGFFSNKDVLEIVRKNFPELKDKLPAEDVKGGGPAPENEIFKVDNSETTKLLGFEWLSLEKSMVDTVKSLLPFLN</sequence>
<comment type="caution">
    <text evidence="4">The sequence shown here is derived from an EMBL/GenBank/DDBJ whole genome shotgun (WGS) entry which is preliminary data.</text>
</comment>
<comment type="similarity">
    <text evidence="2">Belongs to the NAD(P)-dependent epimerase/dehydratase family. Dihydroflavonol-4-reductase subfamily.</text>
</comment>
<dbReference type="FunFam" id="3.40.50.720:FF:000191">
    <property type="entry name" value="Methylglyoxal reductase (NADPH-dependent)"/>
    <property type="match status" value="1"/>
</dbReference>
<protein>
    <recommendedName>
        <fullName evidence="3">NAD-dependent epimerase/dehydratase domain-containing protein</fullName>
    </recommendedName>
</protein>
<evidence type="ECO:0000259" key="3">
    <source>
        <dbReference type="Pfam" id="PF01370"/>
    </source>
</evidence>
<evidence type="ECO:0000256" key="1">
    <source>
        <dbReference type="ARBA" id="ARBA00023002"/>
    </source>
</evidence>
<reference evidence="4 5" key="1">
    <citation type="submission" date="2015-09" db="EMBL/GenBank/DDBJ databases">
        <title>Host preference determinants of Valsa canker pathogens revealed by comparative genomics.</title>
        <authorList>
            <person name="Yin Z."/>
            <person name="Huang L."/>
        </authorList>
    </citation>
    <scope>NUCLEOTIDE SEQUENCE [LARGE SCALE GENOMIC DNA]</scope>
    <source>
        <strain evidence="4 5">03-1</strain>
    </source>
</reference>